<dbReference type="PROSITE" id="PS50005">
    <property type="entry name" value="TPR"/>
    <property type="match status" value="2"/>
</dbReference>
<dbReference type="SUPFAM" id="SSF46565">
    <property type="entry name" value="Chaperone J-domain"/>
    <property type="match status" value="1"/>
</dbReference>
<dbReference type="SMART" id="SM00028">
    <property type="entry name" value="TPR"/>
    <property type="match status" value="7"/>
</dbReference>
<dbReference type="PANTHER" id="PTHR45188:SF2">
    <property type="entry name" value="DNAJ HOMOLOG SUBFAMILY C MEMBER 7"/>
    <property type="match status" value="1"/>
</dbReference>
<feature type="repeat" description="TPR" evidence="3">
    <location>
        <begin position="10"/>
        <end position="43"/>
    </location>
</feature>
<dbReference type="InterPro" id="IPR019734">
    <property type="entry name" value="TPR_rpt"/>
</dbReference>
<dbReference type="SMART" id="SM00271">
    <property type="entry name" value="DnaJ"/>
    <property type="match status" value="1"/>
</dbReference>
<dbReference type="Gene3D" id="1.25.40.10">
    <property type="entry name" value="Tetratricopeptide repeat domain"/>
    <property type="match status" value="1"/>
</dbReference>
<protein>
    <submittedName>
        <fullName evidence="5">DnaJ homolog subfamily C member 7</fullName>
    </submittedName>
</protein>
<reference evidence="5" key="1">
    <citation type="submission" date="2017-11" db="EMBL/GenBank/DDBJ databases">
        <title>The sensing device of the deep-sea amphipod.</title>
        <authorList>
            <person name="Kobayashi H."/>
            <person name="Nagahama T."/>
            <person name="Arai W."/>
            <person name="Sasagawa Y."/>
            <person name="Umeda M."/>
            <person name="Hayashi T."/>
            <person name="Nikaido I."/>
            <person name="Watanabe H."/>
            <person name="Oguri K."/>
            <person name="Kitazato H."/>
            <person name="Fujioka K."/>
            <person name="Kido Y."/>
            <person name="Takami H."/>
        </authorList>
    </citation>
    <scope>NUCLEOTIDE SEQUENCE</scope>
    <source>
        <tissue evidence="5">Whole body</tissue>
    </source>
</reference>
<keyword evidence="2 3" id="KW-0802">TPR repeat</keyword>
<proteinExistence type="evidence at transcript level"/>
<dbReference type="PROSITE" id="PS00636">
    <property type="entry name" value="DNAJ_1"/>
    <property type="match status" value="1"/>
</dbReference>
<keyword evidence="1" id="KW-0677">Repeat</keyword>
<evidence type="ECO:0000313" key="5">
    <source>
        <dbReference type="EMBL" id="LAC27609.1"/>
    </source>
</evidence>
<organism evidence="5">
    <name type="scientific">Hirondellea gigas</name>
    <dbReference type="NCBI Taxonomy" id="1518452"/>
    <lineage>
        <taxon>Eukaryota</taxon>
        <taxon>Metazoa</taxon>
        <taxon>Ecdysozoa</taxon>
        <taxon>Arthropoda</taxon>
        <taxon>Crustacea</taxon>
        <taxon>Multicrustacea</taxon>
        <taxon>Malacostraca</taxon>
        <taxon>Eumalacostraca</taxon>
        <taxon>Peracarida</taxon>
        <taxon>Amphipoda</taxon>
        <taxon>Amphilochidea</taxon>
        <taxon>Lysianassida</taxon>
        <taxon>Lysianassidira</taxon>
        <taxon>Lysianassoidea</taxon>
        <taxon>Lysianassidae</taxon>
        <taxon>Hirondellea</taxon>
    </lineage>
</organism>
<evidence type="ECO:0000256" key="3">
    <source>
        <dbReference type="PROSITE-ProRule" id="PRU00339"/>
    </source>
</evidence>
<dbReference type="SUPFAM" id="SSF48452">
    <property type="entry name" value="TPR-like"/>
    <property type="match status" value="1"/>
</dbReference>
<dbReference type="AlphaFoldDB" id="A0A6A7GAR4"/>
<evidence type="ECO:0000256" key="1">
    <source>
        <dbReference type="ARBA" id="ARBA00022737"/>
    </source>
</evidence>
<dbReference type="PRINTS" id="PR00625">
    <property type="entry name" value="JDOMAIN"/>
</dbReference>
<dbReference type="InterPro" id="IPR001623">
    <property type="entry name" value="DnaJ_domain"/>
</dbReference>
<evidence type="ECO:0000256" key="2">
    <source>
        <dbReference type="ARBA" id="ARBA00022803"/>
    </source>
</evidence>
<dbReference type="Pfam" id="PF13181">
    <property type="entry name" value="TPR_8"/>
    <property type="match status" value="1"/>
</dbReference>
<name>A0A6A7GAR4_9CRUS</name>
<feature type="repeat" description="TPR" evidence="3">
    <location>
        <begin position="238"/>
        <end position="271"/>
    </location>
</feature>
<evidence type="ECO:0000259" key="4">
    <source>
        <dbReference type="PROSITE" id="PS50076"/>
    </source>
</evidence>
<feature type="domain" description="J" evidence="4">
    <location>
        <begin position="364"/>
        <end position="434"/>
    </location>
</feature>
<sequence length="476" mass="53390">MCDEKSLAQALQKKQEGNDRYKNGDYDDAVALYSEAIQLSPTTVAFYGNRAAAFMMLGSYSKCTQDCHAAIEIDPSYGRAYSRGASCHIHLGELHQASSLLNRLKQLSPDDGSVNSELQRIDVLLSKLERFQECLDSQRHDAALSLIKSLLVSITDSMDLKLKLCEILLMTSRINEAMKLVGSLHREEPSNIEALRLKGLAFYYNQNIPTSLKILQQVLRHDPDNSKARENYKLIRRLERTKSAGNDAFKAGRLDEAYNTYSECLQIDPLNRQFNSVLANNRAAACLKLKRYEDAFADCNLSLELNPGFAKAYIRRASARQGLEEFDEAVKDCELAVELDGNNQEFQRALRDAKFELKKSQRINYYKVLCVDKDASERDIKKAYRKLALKWHPDKSSLLPKEEQNDSEQKFKDIGNAYSILSDPKKRARYDSGADMEDGGGMGGVDPSQVFQMFFGGGGGARGGGGMPPGFEFRFG</sequence>
<dbReference type="CDD" id="cd06257">
    <property type="entry name" value="DnaJ"/>
    <property type="match status" value="1"/>
</dbReference>
<dbReference type="EMBL" id="IACT01008497">
    <property type="protein sequence ID" value="LAC27609.1"/>
    <property type="molecule type" value="mRNA"/>
</dbReference>
<dbReference type="Pfam" id="PF13414">
    <property type="entry name" value="TPR_11"/>
    <property type="match status" value="1"/>
</dbReference>
<dbReference type="PROSITE" id="PS50076">
    <property type="entry name" value="DNAJ_2"/>
    <property type="match status" value="1"/>
</dbReference>
<accession>A0A6A7GAR4</accession>
<dbReference type="PANTHER" id="PTHR45188">
    <property type="entry name" value="DNAJ PROTEIN P58IPK HOMOLOG"/>
    <property type="match status" value="1"/>
</dbReference>
<dbReference type="InterPro" id="IPR036869">
    <property type="entry name" value="J_dom_sf"/>
</dbReference>
<dbReference type="InterPro" id="IPR018253">
    <property type="entry name" value="DnaJ_domain_CS"/>
</dbReference>
<dbReference type="Pfam" id="PF00226">
    <property type="entry name" value="DnaJ"/>
    <property type="match status" value="1"/>
</dbReference>
<dbReference type="Gene3D" id="1.10.287.110">
    <property type="entry name" value="DnaJ domain"/>
    <property type="match status" value="1"/>
</dbReference>
<dbReference type="InterPro" id="IPR011990">
    <property type="entry name" value="TPR-like_helical_dom_sf"/>
</dbReference>